<gene>
    <name evidence="1" type="ORF">N0V91_009967</name>
</gene>
<organism evidence="1 2">
    <name type="scientific">Didymella pomorum</name>
    <dbReference type="NCBI Taxonomy" id="749634"/>
    <lineage>
        <taxon>Eukaryota</taxon>
        <taxon>Fungi</taxon>
        <taxon>Dikarya</taxon>
        <taxon>Ascomycota</taxon>
        <taxon>Pezizomycotina</taxon>
        <taxon>Dothideomycetes</taxon>
        <taxon>Pleosporomycetidae</taxon>
        <taxon>Pleosporales</taxon>
        <taxon>Pleosporineae</taxon>
        <taxon>Didymellaceae</taxon>
        <taxon>Didymella</taxon>
    </lineage>
</organism>
<dbReference type="EMBL" id="JAPEVA010000122">
    <property type="protein sequence ID" value="KAJ4398766.1"/>
    <property type="molecule type" value="Genomic_DNA"/>
</dbReference>
<dbReference type="OrthoDB" id="5986190at2759"/>
<dbReference type="InterPro" id="IPR011990">
    <property type="entry name" value="TPR-like_helical_dom_sf"/>
</dbReference>
<dbReference type="AlphaFoldDB" id="A0A9W8Z4A9"/>
<dbReference type="Pfam" id="PF13424">
    <property type="entry name" value="TPR_12"/>
    <property type="match status" value="1"/>
</dbReference>
<dbReference type="Proteomes" id="UP001140510">
    <property type="component" value="Unassembled WGS sequence"/>
</dbReference>
<accession>A0A9W8Z4A9</accession>
<proteinExistence type="predicted"/>
<dbReference type="SUPFAM" id="SSF48452">
    <property type="entry name" value="TPR-like"/>
    <property type="match status" value="1"/>
</dbReference>
<protein>
    <submittedName>
        <fullName evidence="1">Uncharacterized protein</fullName>
    </submittedName>
</protein>
<keyword evidence="2" id="KW-1185">Reference proteome</keyword>
<comment type="caution">
    <text evidence="1">The sequence shown here is derived from an EMBL/GenBank/DDBJ whole genome shotgun (WGS) entry which is preliminary data.</text>
</comment>
<evidence type="ECO:0000313" key="2">
    <source>
        <dbReference type="Proteomes" id="UP001140510"/>
    </source>
</evidence>
<name>A0A9W8Z4A9_9PLEO</name>
<dbReference type="Gene3D" id="1.25.40.10">
    <property type="entry name" value="Tetratricopeptide repeat domain"/>
    <property type="match status" value="1"/>
</dbReference>
<sequence length="153" mass="17697">MSNLAVAYGRVGKVQEAVNLLTQATEASIRKRGENYPDTLRLKANLAGVMIDLGRFDEADQLTRRKLWGYPHYLTLQTLQDRAALRKREGQLLQAIIMQEKYLQAMAEAYGEERIAQDKCNLETYKLRAGYEEYIEEIGWRVLPYPEQIDIEN</sequence>
<reference evidence="1" key="1">
    <citation type="submission" date="2022-10" db="EMBL/GenBank/DDBJ databases">
        <title>Tapping the CABI collections for fungal endophytes: first genome assemblies for Collariella, Neodidymelliopsis, Ascochyta clinopodiicola, Didymella pomorum, Didymosphaeria variabile, Neocosmospora piperis and Neocucurbitaria cava.</title>
        <authorList>
            <person name="Hill R."/>
        </authorList>
    </citation>
    <scope>NUCLEOTIDE SEQUENCE</scope>
    <source>
        <strain evidence="1">IMI 355091</strain>
    </source>
</reference>
<evidence type="ECO:0000313" key="1">
    <source>
        <dbReference type="EMBL" id="KAJ4398766.1"/>
    </source>
</evidence>